<evidence type="ECO:0000256" key="6">
    <source>
        <dbReference type="ARBA" id="ARBA00033750"/>
    </source>
</evidence>
<dbReference type="GeneID" id="106164453"/>
<name>A0A2R2MR18_LINAN</name>
<dbReference type="InterPro" id="IPR038968">
    <property type="entry name" value="CSTPP1"/>
</dbReference>
<evidence type="ECO:0000256" key="3">
    <source>
        <dbReference type="ARBA" id="ARBA00022553"/>
    </source>
</evidence>
<evidence type="ECO:0000256" key="7">
    <source>
        <dbReference type="ARBA" id="ARBA00033769"/>
    </source>
</evidence>
<evidence type="ECO:0000313" key="10">
    <source>
        <dbReference type="Proteomes" id="UP000085678"/>
    </source>
</evidence>
<evidence type="ECO:0000256" key="1">
    <source>
        <dbReference type="ARBA" id="ARBA00004607"/>
    </source>
</evidence>
<dbReference type="PANTHER" id="PTHR34252">
    <property type="entry name" value="UPF0705 PROTEIN C11ORF49"/>
    <property type="match status" value="1"/>
</dbReference>
<evidence type="ECO:0000256" key="9">
    <source>
        <dbReference type="SAM" id="MobiDB-lite"/>
    </source>
</evidence>
<gene>
    <name evidence="11" type="primary">LOC106164453</name>
</gene>
<dbReference type="GO" id="GO:0034451">
    <property type="term" value="C:centriolar satellite"/>
    <property type="evidence" value="ECO:0007669"/>
    <property type="project" value="UniProtKB-SubCell"/>
</dbReference>
<proteinExistence type="inferred from homology"/>
<feature type="compositionally biased region" description="Polar residues" evidence="9">
    <location>
        <begin position="187"/>
        <end position="199"/>
    </location>
</feature>
<evidence type="ECO:0000256" key="4">
    <source>
        <dbReference type="ARBA" id="ARBA00022701"/>
    </source>
</evidence>
<keyword evidence="3" id="KW-0597">Phosphoprotein</keyword>
<reference evidence="11" key="1">
    <citation type="submission" date="2025-08" db="UniProtKB">
        <authorList>
            <consortium name="RefSeq"/>
        </authorList>
    </citation>
    <scope>IDENTIFICATION</scope>
    <source>
        <tissue evidence="11">Gonads</tissue>
    </source>
</reference>
<dbReference type="CDD" id="cd22959">
    <property type="entry name" value="DD_C11orf49"/>
    <property type="match status" value="1"/>
</dbReference>
<comment type="function">
    <text evidence="8">Regulator of the tubulin polyglutamylase complex (TPGC) that controls cytoskeletal organization, nuclear shape, and cilium disassembly by balancing microtubule and actin assembly. Regulates the assembly and stability of the TPGC and thereby modulates polyglutamylation of the microtubule, which antagonizes MAP4 binding.</text>
</comment>
<dbReference type="PANTHER" id="PTHR34252:SF1">
    <property type="entry name" value="CENTRIOLAR SATELLITE-ASSOCIATED TUBULIN POLYGLUTAMYLASE COMPLEX REGULATOR 1"/>
    <property type="match status" value="1"/>
</dbReference>
<dbReference type="RefSeq" id="XP_023932695.1">
    <property type="nucleotide sequence ID" value="XM_024076927.1"/>
</dbReference>
<dbReference type="GO" id="GO:0005874">
    <property type="term" value="C:microtubule"/>
    <property type="evidence" value="ECO:0007669"/>
    <property type="project" value="UniProtKB-KW"/>
</dbReference>
<evidence type="ECO:0000313" key="11">
    <source>
        <dbReference type="RefSeq" id="XP_023932695.1"/>
    </source>
</evidence>
<comment type="subcellular location">
    <subcellularLocation>
        <location evidence="1">Cytoplasm</location>
        <location evidence="1">Cytoskeleton</location>
        <location evidence="1">Microtubule organizing center</location>
        <location evidence="1">Centrosome</location>
        <location evidence="1">Centriolar satellite</location>
    </subcellularLocation>
</comment>
<evidence type="ECO:0000256" key="5">
    <source>
        <dbReference type="ARBA" id="ARBA00023212"/>
    </source>
</evidence>
<keyword evidence="2" id="KW-0963">Cytoplasm</keyword>
<protein>
    <recommendedName>
        <fullName evidence="7">Centriolar satellite-associated tubulin polyglutamylase complex regulator 1</fullName>
    </recommendedName>
</protein>
<keyword evidence="5" id="KW-0206">Cytoskeleton</keyword>
<keyword evidence="10" id="KW-1185">Reference proteome</keyword>
<accession>A0A2R2MR18</accession>
<dbReference type="OrthoDB" id="197906at2759"/>
<organism evidence="10 11">
    <name type="scientific">Lingula anatina</name>
    <name type="common">Brachiopod</name>
    <name type="synonym">Lingula unguis</name>
    <dbReference type="NCBI Taxonomy" id="7574"/>
    <lineage>
        <taxon>Eukaryota</taxon>
        <taxon>Metazoa</taxon>
        <taxon>Spiralia</taxon>
        <taxon>Lophotrochozoa</taxon>
        <taxon>Brachiopoda</taxon>
        <taxon>Linguliformea</taxon>
        <taxon>Lingulata</taxon>
        <taxon>Lingulida</taxon>
        <taxon>Linguloidea</taxon>
        <taxon>Lingulidae</taxon>
        <taxon>Lingula</taxon>
    </lineage>
</organism>
<dbReference type="Proteomes" id="UP000085678">
    <property type="component" value="Unplaced"/>
</dbReference>
<dbReference type="AlphaFoldDB" id="A0A2R2MR18"/>
<keyword evidence="4" id="KW-0493">Microtubule</keyword>
<feature type="region of interest" description="Disordered" evidence="9">
    <location>
        <begin position="175"/>
        <end position="199"/>
    </location>
</feature>
<sequence length="296" mass="34180">MNSPEDMYQLTADQYLEKTNILIYIEDAVAQLLEHKEENPKVNPSKFFSDYFVSLREGNHTLFRDYHFIHATPHNRSSFVKTFWKCFRHVGKQGDLLSIQEYHALICLLCNDFPFETVQKTARIILMDDALDCLISFTDFLYAFQVQFYYEEFLEKCTEVYKALLSAGSPRETVVVPTSDEEESKSNPHQLSNGHHTSSDGVDSMQFYRALVSLSHEFTLSFPPLPILKELLSVAPRVSFYGFLMAIAKCEKINAFIGVLPDKQNLYIEFEEPVQEAPVEVRTPRSSRSRSHHSTH</sequence>
<comment type="similarity">
    <text evidence="6">Belongs to the CSTPP1 family.</text>
</comment>
<evidence type="ECO:0000256" key="8">
    <source>
        <dbReference type="ARBA" id="ARBA00045673"/>
    </source>
</evidence>
<evidence type="ECO:0000256" key="2">
    <source>
        <dbReference type="ARBA" id="ARBA00022490"/>
    </source>
</evidence>